<evidence type="ECO:0000313" key="3">
    <source>
        <dbReference type="Proteomes" id="UP001140949"/>
    </source>
</evidence>
<evidence type="ECO:0000313" key="2">
    <source>
        <dbReference type="EMBL" id="KAJ6834220.1"/>
    </source>
</evidence>
<proteinExistence type="predicted"/>
<accession>A0AAX6GZL3</accession>
<name>A0AAX6GZL3_IRIPA</name>
<dbReference type="EMBL" id="JANAVB010014600">
    <property type="protein sequence ID" value="KAJ6834220.1"/>
    <property type="molecule type" value="Genomic_DNA"/>
</dbReference>
<reference evidence="2" key="1">
    <citation type="journal article" date="2023" name="GigaByte">
        <title>Genome assembly of the bearded iris, Iris pallida Lam.</title>
        <authorList>
            <person name="Bruccoleri R.E."/>
            <person name="Oakeley E.J."/>
            <person name="Faust A.M.E."/>
            <person name="Altorfer M."/>
            <person name="Dessus-Babus S."/>
            <person name="Burckhardt D."/>
            <person name="Oertli M."/>
            <person name="Naumann U."/>
            <person name="Petersen F."/>
            <person name="Wong J."/>
        </authorList>
    </citation>
    <scope>NUCLEOTIDE SEQUENCE</scope>
    <source>
        <strain evidence="2">GSM-AAB239-AS_SAM_17_03QT</strain>
    </source>
</reference>
<dbReference type="Proteomes" id="UP001140949">
    <property type="component" value="Unassembled WGS sequence"/>
</dbReference>
<dbReference type="AlphaFoldDB" id="A0AAX6GZL3"/>
<reference evidence="2" key="2">
    <citation type="submission" date="2023-04" db="EMBL/GenBank/DDBJ databases">
        <authorList>
            <person name="Bruccoleri R.E."/>
            <person name="Oakeley E.J."/>
            <person name="Faust A.-M."/>
            <person name="Dessus-Babus S."/>
            <person name="Altorfer M."/>
            <person name="Burckhardt D."/>
            <person name="Oertli M."/>
            <person name="Naumann U."/>
            <person name="Petersen F."/>
            <person name="Wong J."/>
        </authorList>
    </citation>
    <scope>NUCLEOTIDE SEQUENCE</scope>
    <source>
        <strain evidence="2">GSM-AAB239-AS_SAM_17_03QT</strain>
        <tissue evidence="2">Leaf</tissue>
    </source>
</reference>
<sequence length="46" mass="4932">MGTPSSSSSLSIDPFVKPHIVAKNLGGTRSFGFHRSSMEEQQLANP</sequence>
<gene>
    <name evidence="2" type="ORF">M6B38_336255</name>
</gene>
<protein>
    <submittedName>
        <fullName evidence="2">Uncharacterized protein</fullName>
    </submittedName>
</protein>
<organism evidence="2 3">
    <name type="scientific">Iris pallida</name>
    <name type="common">Sweet iris</name>
    <dbReference type="NCBI Taxonomy" id="29817"/>
    <lineage>
        <taxon>Eukaryota</taxon>
        <taxon>Viridiplantae</taxon>
        <taxon>Streptophyta</taxon>
        <taxon>Embryophyta</taxon>
        <taxon>Tracheophyta</taxon>
        <taxon>Spermatophyta</taxon>
        <taxon>Magnoliopsida</taxon>
        <taxon>Liliopsida</taxon>
        <taxon>Asparagales</taxon>
        <taxon>Iridaceae</taxon>
        <taxon>Iridoideae</taxon>
        <taxon>Irideae</taxon>
        <taxon>Iris</taxon>
    </lineage>
</organism>
<evidence type="ECO:0000256" key="1">
    <source>
        <dbReference type="SAM" id="MobiDB-lite"/>
    </source>
</evidence>
<keyword evidence="3" id="KW-1185">Reference proteome</keyword>
<feature type="region of interest" description="Disordered" evidence="1">
    <location>
        <begin position="27"/>
        <end position="46"/>
    </location>
</feature>
<comment type="caution">
    <text evidence="2">The sequence shown here is derived from an EMBL/GenBank/DDBJ whole genome shotgun (WGS) entry which is preliminary data.</text>
</comment>